<name>A0A7Y0UFN2_9ACTO</name>
<accession>A0A7Y0UFN2</accession>
<organism evidence="9 10">
    <name type="scientific">Mobiluncus curtisii</name>
    <dbReference type="NCBI Taxonomy" id="2051"/>
    <lineage>
        <taxon>Bacteria</taxon>
        <taxon>Bacillati</taxon>
        <taxon>Actinomycetota</taxon>
        <taxon>Actinomycetes</taxon>
        <taxon>Actinomycetales</taxon>
        <taxon>Actinomycetaceae</taxon>
        <taxon>Mobiluncus</taxon>
    </lineage>
</organism>
<feature type="compositionally biased region" description="Low complexity" evidence="6">
    <location>
        <begin position="196"/>
        <end position="208"/>
    </location>
</feature>
<dbReference type="EMBL" id="JABCUI010000001">
    <property type="protein sequence ID" value="NMW86468.1"/>
    <property type="molecule type" value="Genomic_DNA"/>
</dbReference>
<protein>
    <recommendedName>
        <fullName evidence="5">Large ribosomal subunit protein bL25</fullName>
    </recommendedName>
    <alternativeName>
        <fullName evidence="5">General stress protein CTC</fullName>
    </alternativeName>
</protein>
<dbReference type="GO" id="GO:0006412">
    <property type="term" value="P:translation"/>
    <property type="evidence" value="ECO:0007669"/>
    <property type="project" value="UniProtKB-UniRule"/>
</dbReference>
<comment type="similarity">
    <text evidence="5">Belongs to the bacterial ribosomal protein bL25 family. CTC subfamily.</text>
</comment>
<dbReference type="HAMAP" id="MF_01334">
    <property type="entry name" value="Ribosomal_bL25_CTC"/>
    <property type="match status" value="1"/>
</dbReference>
<evidence type="ECO:0000313" key="10">
    <source>
        <dbReference type="Proteomes" id="UP000553981"/>
    </source>
</evidence>
<keyword evidence="1 5" id="KW-0699">rRNA-binding</keyword>
<proteinExistence type="inferred from homology"/>
<evidence type="ECO:0000259" key="7">
    <source>
        <dbReference type="Pfam" id="PF01386"/>
    </source>
</evidence>
<gene>
    <name evidence="5" type="primary">rplY</name>
    <name evidence="5" type="synonym">ctc</name>
    <name evidence="9" type="ORF">HHJ67_01685</name>
</gene>
<dbReference type="Gene3D" id="2.40.240.10">
    <property type="entry name" value="Ribosomal Protein L25, Chain P"/>
    <property type="match status" value="1"/>
</dbReference>
<dbReference type="NCBIfam" id="NF004131">
    <property type="entry name" value="PRK05618.2-1"/>
    <property type="match status" value="1"/>
</dbReference>
<evidence type="ECO:0000256" key="3">
    <source>
        <dbReference type="ARBA" id="ARBA00022980"/>
    </source>
</evidence>
<evidence type="ECO:0000256" key="2">
    <source>
        <dbReference type="ARBA" id="ARBA00022884"/>
    </source>
</evidence>
<dbReference type="SUPFAM" id="SSF50715">
    <property type="entry name" value="Ribosomal protein L25-like"/>
    <property type="match status" value="1"/>
</dbReference>
<feature type="domain" description="Large ribosomal subunit protein bL25 L25" evidence="7">
    <location>
        <begin position="7"/>
        <end position="92"/>
    </location>
</feature>
<keyword evidence="4 5" id="KW-0687">Ribonucleoprotein</keyword>
<evidence type="ECO:0000259" key="8">
    <source>
        <dbReference type="Pfam" id="PF14693"/>
    </source>
</evidence>
<dbReference type="GO" id="GO:0008097">
    <property type="term" value="F:5S rRNA binding"/>
    <property type="evidence" value="ECO:0007669"/>
    <property type="project" value="InterPro"/>
</dbReference>
<evidence type="ECO:0000313" key="9">
    <source>
        <dbReference type="EMBL" id="NMW86468.1"/>
    </source>
</evidence>
<dbReference type="NCBIfam" id="TIGR00731">
    <property type="entry name" value="bL25_bact_ctc"/>
    <property type="match status" value="1"/>
</dbReference>
<dbReference type="InterPro" id="IPR020057">
    <property type="entry name" value="Ribosomal_bL25_b-dom"/>
</dbReference>
<comment type="function">
    <text evidence="5">This is one of the proteins that binds to the 5S RNA in the ribosome where it forms part of the central protuberance.</text>
</comment>
<dbReference type="AlphaFoldDB" id="A0A7Y0UFN2"/>
<evidence type="ECO:0000256" key="6">
    <source>
        <dbReference type="SAM" id="MobiDB-lite"/>
    </source>
</evidence>
<dbReference type="Proteomes" id="UP000553981">
    <property type="component" value="Unassembled WGS sequence"/>
</dbReference>
<dbReference type="InterPro" id="IPR020056">
    <property type="entry name" value="Rbsml_bL25/Gln-tRNA_synth_N"/>
</dbReference>
<dbReference type="InterPro" id="IPR020930">
    <property type="entry name" value="Ribosomal_uL5_bac-type"/>
</dbReference>
<reference evidence="9 10" key="1">
    <citation type="submission" date="2020-04" db="EMBL/GenBank/DDBJ databases">
        <title>Antimicrobial susceptibility and clonality of vaginal-derived multi-drug resistant Mobiluncus isolates in China.</title>
        <authorList>
            <person name="Zhang X."/>
        </authorList>
    </citation>
    <scope>NUCLEOTIDE SEQUENCE [LARGE SCALE GENOMIC DNA]</scope>
    <source>
        <strain evidence="9 10">19</strain>
    </source>
</reference>
<evidence type="ECO:0000256" key="1">
    <source>
        <dbReference type="ARBA" id="ARBA00022730"/>
    </source>
</evidence>
<dbReference type="InterPro" id="IPR011035">
    <property type="entry name" value="Ribosomal_bL25/Gln-tRNA_synth"/>
</dbReference>
<dbReference type="Pfam" id="PF14693">
    <property type="entry name" value="Ribosomal_TL5_C"/>
    <property type="match status" value="1"/>
</dbReference>
<keyword evidence="2 5" id="KW-0694">RNA-binding</keyword>
<dbReference type="GO" id="GO:0003735">
    <property type="term" value="F:structural constituent of ribosome"/>
    <property type="evidence" value="ECO:0007669"/>
    <property type="project" value="InterPro"/>
</dbReference>
<dbReference type="Gene3D" id="2.170.120.20">
    <property type="entry name" value="Ribosomal protein L25, beta domain"/>
    <property type="match status" value="1"/>
</dbReference>
<dbReference type="PANTHER" id="PTHR33284:SF1">
    <property type="entry name" value="RIBOSOMAL PROTEIN L25_GLN-TRNA SYNTHETASE, ANTI-CODON-BINDING DOMAIN-CONTAINING PROTEIN"/>
    <property type="match status" value="1"/>
</dbReference>
<comment type="caution">
    <text evidence="9">The sequence shown here is derived from an EMBL/GenBank/DDBJ whole genome shotgun (WGS) entry which is preliminary data.</text>
</comment>
<dbReference type="InterPro" id="IPR037121">
    <property type="entry name" value="Ribosomal_bL25_C"/>
</dbReference>
<feature type="region of interest" description="Disordered" evidence="6">
    <location>
        <begin position="182"/>
        <end position="208"/>
    </location>
</feature>
<dbReference type="PANTHER" id="PTHR33284">
    <property type="entry name" value="RIBOSOMAL PROTEIN L25/GLN-TRNA SYNTHETASE, ANTI-CODON-BINDING DOMAIN-CONTAINING PROTEIN"/>
    <property type="match status" value="1"/>
</dbReference>
<evidence type="ECO:0000256" key="5">
    <source>
        <dbReference type="HAMAP-Rule" id="MF_01334"/>
    </source>
</evidence>
<dbReference type="CDD" id="cd00495">
    <property type="entry name" value="Ribosomal_L25_TL5_CTC"/>
    <property type="match status" value="1"/>
</dbReference>
<dbReference type="InterPro" id="IPR029751">
    <property type="entry name" value="Ribosomal_L25_dom"/>
</dbReference>
<dbReference type="Pfam" id="PF01386">
    <property type="entry name" value="Ribosomal_L25p"/>
    <property type="match status" value="1"/>
</dbReference>
<comment type="subunit">
    <text evidence="5">Part of the 50S ribosomal subunit; part of the 5S rRNA/L5/L18/L25 subcomplex. Contacts the 5S rRNA. Binds to the 5S rRNA independently of L5 and L18.</text>
</comment>
<evidence type="ECO:0000256" key="4">
    <source>
        <dbReference type="ARBA" id="ARBA00023274"/>
    </source>
</evidence>
<dbReference type="GO" id="GO:0022625">
    <property type="term" value="C:cytosolic large ribosomal subunit"/>
    <property type="evidence" value="ECO:0007669"/>
    <property type="project" value="TreeGrafter"/>
</dbReference>
<dbReference type="RefSeq" id="WP_004008459.1">
    <property type="nucleotide sequence ID" value="NZ_CAMYEK010000002.1"/>
</dbReference>
<feature type="domain" description="Large ribosomal subunit protein bL25 beta" evidence="8">
    <location>
        <begin position="100"/>
        <end position="180"/>
    </location>
</feature>
<sequence length="208" mass="22310">MADNPTLQVEPRTDFGKGFARRARVADKIPAVLYGHGTDPVHLLLPYHDTFLLVKDNPNAVISLKGLKNPAMVLVKDIQRHPVKRQIMHMDLLLVKADEKVDVEVPIEIIGEPMSGLVANQDLLNMEIFAPVIDIPEKIEVNVDGLEDGVVLSVADIKLPAGVEAKTDPEAIVLSVAAPQEADIPEAPAAEDETAEAPAADASAEAAE</sequence>
<dbReference type="InterPro" id="IPR001021">
    <property type="entry name" value="Ribosomal_bL25_long"/>
</dbReference>
<keyword evidence="3 5" id="KW-0689">Ribosomal protein</keyword>